<dbReference type="Gene3D" id="3.40.50.150">
    <property type="entry name" value="Vaccinia Virus protein VP39"/>
    <property type="match status" value="1"/>
</dbReference>
<comment type="function">
    <text evidence="6">Specifically methylates the N4 position of cytidine in position 1402 (C1402) of 16S rRNA.</text>
</comment>
<dbReference type="InterPro" id="IPR023397">
    <property type="entry name" value="SAM-dep_MeTrfase_MraW_recog"/>
</dbReference>
<feature type="binding site" evidence="6">
    <location>
        <position position="103"/>
    </location>
    <ligand>
        <name>S-adenosyl-L-methionine</name>
        <dbReference type="ChEBI" id="CHEBI:59789"/>
    </ligand>
</feature>
<dbReference type="PANTHER" id="PTHR11265">
    <property type="entry name" value="S-ADENOSYL-METHYLTRANSFERASE MRAW"/>
    <property type="match status" value="1"/>
</dbReference>
<dbReference type="NCBIfam" id="TIGR00006">
    <property type="entry name" value="16S rRNA (cytosine(1402)-N(4))-methyltransferase RsmH"/>
    <property type="match status" value="1"/>
</dbReference>
<gene>
    <name evidence="6" type="primary">rsmH</name>
    <name evidence="7" type="ORF">DVS81_11535</name>
</gene>
<proteinExistence type="inferred from homology"/>
<dbReference type="Gene3D" id="1.10.150.170">
    <property type="entry name" value="Putative methyltransferase TM0872, insert domain"/>
    <property type="match status" value="1"/>
</dbReference>
<feature type="binding site" evidence="6">
    <location>
        <position position="79"/>
    </location>
    <ligand>
        <name>S-adenosyl-L-methionine</name>
        <dbReference type="ChEBI" id="CHEBI:59789"/>
    </ligand>
</feature>
<keyword evidence="2 6" id="KW-0698">rRNA processing</keyword>
<evidence type="ECO:0000256" key="3">
    <source>
        <dbReference type="ARBA" id="ARBA00022603"/>
    </source>
</evidence>
<evidence type="ECO:0000256" key="1">
    <source>
        <dbReference type="ARBA" id="ARBA00010396"/>
    </source>
</evidence>
<dbReference type="InterPro" id="IPR002903">
    <property type="entry name" value="RsmH"/>
</dbReference>
<comment type="subcellular location">
    <subcellularLocation>
        <location evidence="6">Cytoplasm</location>
    </subcellularLocation>
</comment>
<dbReference type="PANTHER" id="PTHR11265:SF0">
    <property type="entry name" value="12S RRNA N4-METHYLCYTIDINE METHYLTRANSFERASE"/>
    <property type="match status" value="1"/>
</dbReference>
<keyword evidence="6" id="KW-0963">Cytoplasm</keyword>
<dbReference type="SUPFAM" id="SSF53335">
    <property type="entry name" value="S-adenosyl-L-methionine-dependent methyltransferases"/>
    <property type="match status" value="1"/>
</dbReference>
<comment type="caution">
    <text evidence="7">The sequence shown here is derived from an EMBL/GenBank/DDBJ whole genome shotgun (WGS) entry which is preliminary data.</text>
</comment>
<dbReference type="EMBL" id="QPGA01000020">
    <property type="protein sequence ID" value="RDE50439.1"/>
    <property type="molecule type" value="Genomic_DNA"/>
</dbReference>
<dbReference type="PIRSF" id="PIRSF004486">
    <property type="entry name" value="MraW"/>
    <property type="match status" value="1"/>
</dbReference>
<dbReference type="GO" id="GO:0070475">
    <property type="term" value="P:rRNA base methylation"/>
    <property type="evidence" value="ECO:0007669"/>
    <property type="project" value="UniProtKB-UniRule"/>
</dbReference>
<dbReference type="InterPro" id="IPR029063">
    <property type="entry name" value="SAM-dependent_MTases_sf"/>
</dbReference>
<dbReference type="GO" id="GO:0005737">
    <property type="term" value="C:cytoplasm"/>
    <property type="evidence" value="ECO:0007669"/>
    <property type="project" value="UniProtKB-SubCell"/>
</dbReference>
<evidence type="ECO:0000313" key="7">
    <source>
        <dbReference type="EMBL" id="RDE50439.1"/>
    </source>
</evidence>
<accession>A0A369XPT0</accession>
<sequence length="317" mass="34991">MSLSAQHQTVLLREAVDALEIKPAGTYVDGTFGRGGHSRAILERLGPDGRLLALDRDLEAVLPAREIQDRRLLVMHQRFGELSEALRLAGIDVAEGVDGVLLDIGVSSPQLDQGERGFSFRYDAPLDMRMDTTQGETAAQWLQRASVQEITEVIRNYGEERFAVQIAKKVVAVRGERPLATTGELAALVREAVRTREPGKDAATRTFQALRIHINQELEQLTLVLPQAMTVLKPGGRLVVISFHSLEDRIVKRFMRDAAAPDQRLSAKLPLRAVDLPQPELRLVGKPLKANEEEVAANPRARSAVMRVAEKLARKAA</sequence>
<feature type="binding site" evidence="6">
    <location>
        <position position="55"/>
    </location>
    <ligand>
        <name>S-adenosyl-L-methionine</name>
        <dbReference type="ChEBI" id="CHEBI:59789"/>
    </ligand>
</feature>
<dbReference type="Pfam" id="PF01795">
    <property type="entry name" value="Methyltransf_5"/>
    <property type="match status" value="1"/>
</dbReference>
<dbReference type="HAMAP" id="MF_01007">
    <property type="entry name" value="16SrRNA_methyltr_H"/>
    <property type="match status" value="1"/>
</dbReference>
<dbReference type="SUPFAM" id="SSF81799">
    <property type="entry name" value="Putative methyltransferase TM0872, insert domain"/>
    <property type="match status" value="1"/>
</dbReference>
<evidence type="ECO:0000313" key="8">
    <source>
        <dbReference type="Proteomes" id="UP000253831"/>
    </source>
</evidence>
<dbReference type="AlphaFoldDB" id="A0A369XPT0"/>
<evidence type="ECO:0000256" key="5">
    <source>
        <dbReference type="ARBA" id="ARBA00022691"/>
    </source>
</evidence>
<protein>
    <recommendedName>
        <fullName evidence="6">Ribosomal RNA small subunit methyltransferase H</fullName>
        <ecNumber evidence="6">2.1.1.199</ecNumber>
    </recommendedName>
    <alternativeName>
        <fullName evidence="6">16S rRNA m(4)C1402 methyltransferase</fullName>
    </alternativeName>
    <alternativeName>
        <fullName evidence="6">rRNA (cytosine-N(4)-)-methyltransferase RsmH</fullName>
    </alternativeName>
</protein>
<name>A0A369XPT0_9PROT</name>
<comment type="similarity">
    <text evidence="1 6">Belongs to the methyltransferase superfamily. RsmH family.</text>
</comment>
<dbReference type="EC" id="2.1.1.199" evidence="6"/>
<keyword evidence="5 6" id="KW-0949">S-adenosyl-L-methionine</keyword>
<evidence type="ECO:0000256" key="2">
    <source>
        <dbReference type="ARBA" id="ARBA00022552"/>
    </source>
</evidence>
<reference evidence="7 8" key="1">
    <citation type="submission" date="2018-05" db="EMBL/GenBank/DDBJ databases">
        <title>Integrated omic analyses show evidence that a Ca. Accumulibacter phosphatis strain performs denitrification under micro-aerobic conditions.</title>
        <authorList>
            <person name="Camejo P.Y."/>
            <person name="Katherine M.D."/>
            <person name="Daniel N.R."/>
        </authorList>
    </citation>
    <scope>NUCLEOTIDE SEQUENCE [LARGE SCALE GENOMIC DNA]</scope>
    <source>
        <strain evidence="7">UW-LDO-IC</strain>
    </source>
</reference>
<feature type="binding site" evidence="6">
    <location>
        <position position="110"/>
    </location>
    <ligand>
        <name>S-adenosyl-L-methionine</name>
        <dbReference type="ChEBI" id="CHEBI:59789"/>
    </ligand>
</feature>
<feature type="binding site" evidence="6">
    <location>
        <begin position="35"/>
        <end position="37"/>
    </location>
    <ligand>
        <name>S-adenosyl-L-methionine</name>
        <dbReference type="ChEBI" id="CHEBI:59789"/>
    </ligand>
</feature>
<dbReference type="GO" id="GO:0071424">
    <property type="term" value="F:rRNA (cytosine-N4-)-methyltransferase activity"/>
    <property type="evidence" value="ECO:0007669"/>
    <property type="project" value="UniProtKB-UniRule"/>
</dbReference>
<keyword evidence="4 6" id="KW-0808">Transferase</keyword>
<keyword evidence="3 6" id="KW-0489">Methyltransferase</keyword>
<dbReference type="Proteomes" id="UP000253831">
    <property type="component" value="Unassembled WGS sequence"/>
</dbReference>
<organism evidence="7 8">
    <name type="scientific">Candidatus Accumulibacter meliphilus</name>
    <dbReference type="NCBI Taxonomy" id="2211374"/>
    <lineage>
        <taxon>Bacteria</taxon>
        <taxon>Pseudomonadati</taxon>
        <taxon>Pseudomonadota</taxon>
        <taxon>Betaproteobacteria</taxon>
        <taxon>Candidatus Accumulibacter</taxon>
    </lineage>
</organism>
<comment type="catalytic activity">
    <reaction evidence="6">
        <text>cytidine(1402) in 16S rRNA + S-adenosyl-L-methionine = N(4)-methylcytidine(1402) in 16S rRNA + S-adenosyl-L-homocysteine + H(+)</text>
        <dbReference type="Rhea" id="RHEA:42928"/>
        <dbReference type="Rhea" id="RHEA-COMP:10286"/>
        <dbReference type="Rhea" id="RHEA-COMP:10287"/>
        <dbReference type="ChEBI" id="CHEBI:15378"/>
        <dbReference type="ChEBI" id="CHEBI:57856"/>
        <dbReference type="ChEBI" id="CHEBI:59789"/>
        <dbReference type="ChEBI" id="CHEBI:74506"/>
        <dbReference type="ChEBI" id="CHEBI:82748"/>
        <dbReference type="EC" id="2.1.1.199"/>
    </reaction>
</comment>
<evidence type="ECO:0000256" key="6">
    <source>
        <dbReference type="HAMAP-Rule" id="MF_01007"/>
    </source>
</evidence>
<evidence type="ECO:0000256" key="4">
    <source>
        <dbReference type="ARBA" id="ARBA00022679"/>
    </source>
</evidence>